<gene>
    <name evidence="2" type="ORF">L21SP2_1410</name>
</gene>
<dbReference type="SUPFAM" id="SSF51261">
    <property type="entry name" value="Duplicated hybrid motif"/>
    <property type="match status" value="1"/>
</dbReference>
<dbReference type="CDD" id="cd12797">
    <property type="entry name" value="M23_peptidase"/>
    <property type="match status" value="1"/>
</dbReference>
<dbReference type="Gene3D" id="3.10.350.10">
    <property type="entry name" value="LysM domain"/>
    <property type="match status" value="1"/>
</dbReference>
<keyword evidence="3" id="KW-1185">Reference proteome</keyword>
<dbReference type="PANTHER" id="PTHR21666">
    <property type="entry name" value="PEPTIDASE-RELATED"/>
    <property type="match status" value="1"/>
</dbReference>
<accession>V5WGW6</accession>
<dbReference type="Pfam" id="PF01476">
    <property type="entry name" value="LysM"/>
    <property type="match status" value="1"/>
</dbReference>
<dbReference type="GO" id="GO:0004222">
    <property type="term" value="F:metalloendopeptidase activity"/>
    <property type="evidence" value="ECO:0007669"/>
    <property type="project" value="TreeGrafter"/>
</dbReference>
<dbReference type="AlphaFoldDB" id="V5WGW6"/>
<dbReference type="SMART" id="SM00257">
    <property type="entry name" value="LysM"/>
    <property type="match status" value="1"/>
</dbReference>
<dbReference type="Proteomes" id="UP000018680">
    <property type="component" value="Chromosome"/>
</dbReference>
<dbReference type="InterPro" id="IPR018392">
    <property type="entry name" value="LysM"/>
</dbReference>
<dbReference type="PANTHER" id="PTHR21666:SF270">
    <property type="entry name" value="MUREIN HYDROLASE ACTIVATOR ENVC"/>
    <property type="match status" value="1"/>
</dbReference>
<dbReference type="InterPro" id="IPR016047">
    <property type="entry name" value="M23ase_b-sheet_dom"/>
</dbReference>
<dbReference type="Pfam" id="PF01551">
    <property type="entry name" value="Peptidase_M23"/>
    <property type="match status" value="1"/>
</dbReference>
<dbReference type="InterPro" id="IPR011055">
    <property type="entry name" value="Dup_hybrid_motif"/>
</dbReference>
<evidence type="ECO:0000313" key="3">
    <source>
        <dbReference type="Proteomes" id="UP000018680"/>
    </source>
</evidence>
<evidence type="ECO:0000259" key="1">
    <source>
        <dbReference type="PROSITE" id="PS51782"/>
    </source>
</evidence>
<dbReference type="HOGENOM" id="CLU_029425_7_2_12"/>
<dbReference type="InterPro" id="IPR050570">
    <property type="entry name" value="Cell_wall_metabolism_enzyme"/>
</dbReference>
<proteinExistence type="predicted"/>
<feature type="domain" description="LysM" evidence="1">
    <location>
        <begin position="111"/>
        <end position="155"/>
    </location>
</feature>
<dbReference type="PROSITE" id="PS51782">
    <property type="entry name" value="LYSM"/>
    <property type="match status" value="1"/>
</dbReference>
<evidence type="ECO:0000313" key="2">
    <source>
        <dbReference type="EMBL" id="AHC14809.1"/>
    </source>
</evidence>
<dbReference type="InterPro" id="IPR036779">
    <property type="entry name" value="LysM_dom_sf"/>
</dbReference>
<sequence>MNGRGNSNESRIIPGKVPGRFPGFLPGSGGVRAVLSRIPYMLFMALLLLAGFPGLNLHAQDGAEPSQRTFNFPRLESLNNQDPIFRQISDDIQSFYRWQAGNDARPQLSIYEYVVQEGDSMFSLAARLNIPQASIATLNRLDNPRLPLPGTPVLIPNIPGMFIPENPESDFQRMLSSRIKDDGSFELSEQFTLPPRAPGKDPSSWRFVLNGDFTGVERRAFLQVLFRDPLPGSYISSGYGLRTSPFTGRNQFHFGIDLVAPMGTSVVSAMEGRVLDVGEDRVYGKYISIEHPSGYQTMYAHLGNIFVGIGDTLKAGDTIASVGNSGLSTGAHLHFEIMYLGKNRDPQEYIRR</sequence>
<protein>
    <submittedName>
        <fullName evidence="2">Putative metalloendopeptidase</fullName>
    </submittedName>
</protein>
<dbReference type="KEGG" id="slr:L21SP2_1410"/>
<organism evidence="2 3">
    <name type="scientific">Salinispira pacifica</name>
    <dbReference type="NCBI Taxonomy" id="1307761"/>
    <lineage>
        <taxon>Bacteria</taxon>
        <taxon>Pseudomonadati</taxon>
        <taxon>Spirochaetota</taxon>
        <taxon>Spirochaetia</taxon>
        <taxon>Spirochaetales</taxon>
        <taxon>Spirochaetaceae</taxon>
        <taxon>Salinispira</taxon>
    </lineage>
</organism>
<dbReference type="STRING" id="1307761.L21SP2_1410"/>
<dbReference type="EMBL" id="CP006939">
    <property type="protein sequence ID" value="AHC14809.1"/>
    <property type="molecule type" value="Genomic_DNA"/>
</dbReference>
<dbReference type="Gene3D" id="2.70.70.10">
    <property type="entry name" value="Glucose Permease (Domain IIA)"/>
    <property type="match status" value="1"/>
</dbReference>
<dbReference type="CDD" id="cd00118">
    <property type="entry name" value="LysM"/>
    <property type="match status" value="1"/>
</dbReference>
<dbReference type="eggNOG" id="COG0739">
    <property type="taxonomic scope" value="Bacteria"/>
</dbReference>
<dbReference type="OrthoDB" id="305469at2"/>
<name>V5WGW6_9SPIO</name>
<reference evidence="2 3" key="1">
    <citation type="journal article" date="2015" name="Stand. Genomic Sci.">
        <title>Complete genome sequence and description of Salinispira pacifica gen. nov., sp. nov., a novel spirochaete isolated form a hypersaline microbial mat.</title>
        <authorList>
            <person name="Ben Hania W."/>
            <person name="Joseph M."/>
            <person name="Schumann P."/>
            <person name="Bunk B."/>
            <person name="Fiebig A."/>
            <person name="Sproer C."/>
            <person name="Klenk H.P."/>
            <person name="Fardeau M.L."/>
            <person name="Spring S."/>
        </authorList>
    </citation>
    <scope>NUCLEOTIDE SEQUENCE [LARGE SCALE GENOMIC DNA]</scope>
    <source>
        <strain evidence="2 3">L21-RPul-D2</strain>
    </source>
</reference>